<dbReference type="Gene3D" id="2.160.10.10">
    <property type="entry name" value="Hexapeptide repeat proteins"/>
    <property type="match status" value="1"/>
</dbReference>
<dbReference type="EMBL" id="VBAP01000036">
    <property type="protein sequence ID" value="TMI75918.1"/>
    <property type="molecule type" value="Genomic_DNA"/>
</dbReference>
<evidence type="ECO:0000256" key="2">
    <source>
        <dbReference type="ARBA" id="ARBA00022556"/>
    </source>
</evidence>
<dbReference type="UniPathway" id="UPA00973"/>
<proteinExistence type="inferred from homology"/>
<gene>
    <name evidence="7 10" type="primary">lpxD</name>
    <name evidence="10" type="ORF">E6H05_05335</name>
</gene>
<keyword evidence="2 7" id="KW-0441">Lipid A biosynthesis</keyword>
<evidence type="ECO:0000259" key="8">
    <source>
        <dbReference type="Pfam" id="PF04613"/>
    </source>
</evidence>
<evidence type="ECO:0000256" key="4">
    <source>
        <dbReference type="ARBA" id="ARBA00022737"/>
    </source>
</evidence>
<evidence type="ECO:0000256" key="1">
    <source>
        <dbReference type="ARBA" id="ARBA00022516"/>
    </source>
</evidence>
<dbReference type="InterPro" id="IPR007691">
    <property type="entry name" value="LpxD"/>
</dbReference>
<feature type="active site" description="Proton acceptor" evidence="7">
    <location>
        <position position="235"/>
    </location>
</feature>
<dbReference type="InterPro" id="IPR056729">
    <property type="entry name" value="GMPPB_C"/>
</dbReference>
<evidence type="ECO:0000256" key="3">
    <source>
        <dbReference type="ARBA" id="ARBA00022679"/>
    </source>
</evidence>
<keyword evidence="6 7" id="KW-0012">Acyltransferase</keyword>
<dbReference type="InterPro" id="IPR011004">
    <property type="entry name" value="Trimer_LpxA-like_sf"/>
</dbReference>
<dbReference type="GO" id="GO:0016410">
    <property type="term" value="F:N-acyltransferase activity"/>
    <property type="evidence" value="ECO:0007669"/>
    <property type="project" value="InterPro"/>
</dbReference>
<dbReference type="Gene3D" id="3.40.1390.10">
    <property type="entry name" value="MurE/MurF, N-terminal domain"/>
    <property type="match status" value="1"/>
</dbReference>
<accession>A0A537IX75</accession>
<evidence type="ECO:0000259" key="9">
    <source>
        <dbReference type="Pfam" id="PF25087"/>
    </source>
</evidence>
<evidence type="ECO:0000256" key="6">
    <source>
        <dbReference type="ARBA" id="ARBA00023315"/>
    </source>
</evidence>
<keyword evidence="4 7" id="KW-0677">Repeat</keyword>
<dbReference type="PROSITE" id="PS00101">
    <property type="entry name" value="HEXAPEP_TRANSFERASES"/>
    <property type="match status" value="1"/>
</dbReference>
<organism evidence="10 11">
    <name type="scientific">Candidatus Segetimicrobium genomatis</name>
    <dbReference type="NCBI Taxonomy" id="2569760"/>
    <lineage>
        <taxon>Bacteria</taxon>
        <taxon>Bacillati</taxon>
        <taxon>Candidatus Sysuimicrobiota</taxon>
        <taxon>Candidatus Sysuimicrobiia</taxon>
        <taxon>Candidatus Sysuimicrobiales</taxon>
        <taxon>Candidatus Segetimicrobiaceae</taxon>
        <taxon>Candidatus Segetimicrobium</taxon>
    </lineage>
</organism>
<dbReference type="Pfam" id="PF25087">
    <property type="entry name" value="GMPPB_C"/>
    <property type="match status" value="1"/>
</dbReference>
<keyword evidence="3 7" id="KW-0808">Transferase</keyword>
<keyword evidence="1 7" id="KW-0444">Lipid biosynthesis</keyword>
<reference evidence="10 11" key="1">
    <citation type="journal article" date="2019" name="Nat. Microbiol.">
        <title>Mediterranean grassland soil C-N compound turnover is dependent on rainfall and depth, and is mediated by genomically divergent microorganisms.</title>
        <authorList>
            <person name="Diamond S."/>
            <person name="Andeer P.F."/>
            <person name="Li Z."/>
            <person name="Crits-Christoph A."/>
            <person name="Burstein D."/>
            <person name="Anantharaman K."/>
            <person name="Lane K.R."/>
            <person name="Thomas B.C."/>
            <person name="Pan C."/>
            <person name="Northen T.R."/>
            <person name="Banfield J.F."/>
        </authorList>
    </citation>
    <scope>NUCLEOTIDE SEQUENCE [LARGE SCALE GENOMIC DNA]</scope>
    <source>
        <strain evidence="10">NP_8</strain>
    </source>
</reference>
<comment type="function">
    <text evidence="7">Catalyzes the N-acylation of UDP-3-O-acylglucosamine using 3-hydroxyacyl-ACP as the acyl donor. Is involved in the biosynthesis of lipid A, a phosphorylated glycolipid that anchors the lipopolysaccharide to the outer membrane of the cell.</text>
</comment>
<dbReference type="Pfam" id="PF00132">
    <property type="entry name" value="Hexapep"/>
    <property type="match status" value="1"/>
</dbReference>
<dbReference type="NCBIfam" id="NF002060">
    <property type="entry name" value="PRK00892.1"/>
    <property type="match status" value="1"/>
</dbReference>
<evidence type="ECO:0000256" key="5">
    <source>
        <dbReference type="ARBA" id="ARBA00023098"/>
    </source>
</evidence>
<dbReference type="InterPro" id="IPR020573">
    <property type="entry name" value="UDP_GlcNAc_AcTrfase_non-rep"/>
</dbReference>
<feature type="domain" description="Mannose-1-phosphate guanyltransferase C-terminal" evidence="9">
    <location>
        <begin position="97"/>
        <end position="177"/>
    </location>
</feature>
<dbReference type="HAMAP" id="MF_00523">
    <property type="entry name" value="LpxD"/>
    <property type="match status" value="1"/>
</dbReference>
<comment type="subunit">
    <text evidence="7">Homotrimer.</text>
</comment>
<dbReference type="InterPro" id="IPR001451">
    <property type="entry name" value="Hexapep"/>
</dbReference>
<sequence>MKLRDLATAIGAELVGDGEVEVTSVTDLERTEPGALVMVAESDLLPRAEASAASALLLPEKLRPAAKSAIRARDVRLALARAISLLHPSPPVTPGVHPTVIVGPHATLGAGGSLGPYVVIGDGARIGDRVVIMAGCVLGRQVTIGDESILYPRVVVYDRTEIGRRATMHAGAVIGSDGFGYASEQDRNVKIPHIGRVVIEDDVEIGANTTVDRATLGETRIGAGTKIDNLVQIAHNVTIGRGVIIVSQCGIAGSVTIGDGAVLAGQIGVKDHVRIGARATILARAAVTKDVPEGAVVSGDPARPHREVLKQQAALQRLLHGDTPPPGHNVG</sequence>
<dbReference type="NCBIfam" id="TIGR01853">
    <property type="entry name" value="lipid_A_lpxD"/>
    <property type="match status" value="1"/>
</dbReference>
<dbReference type="Proteomes" id="UP000318834">
    <property type="component" value="Unassembled WGS sequence"/>
</dbReference>
<dbReference type="GO" id="GO:0103118">
    <property type="term" value="F:UDP-3-O-[(3R)-3-hydroxyacyl]-glucosamine N-acyltransferase activity"/>
    <property type="evidence" value="ECO:0007669"/>
    <property type="project" value="UniProtKB-EC"/>
</dbReference>
<dbReference type="PANTHER" id="PTHR43378:SF2">
    <property type="entry name" value="UDP-3-O-ACYLGLUCOSAMINE N-ACYLTRANSFERASE 1, MITOCHONDRIAL-RELATED"/>
    <property type="match status" value="1"/>
</dbReference>
<dbReference type="EC" id="2.3.1.191" evidence="7"/>
<protein>
    <recommendedName>
        <fullName evidence="7">UDP-3-O-acylglucosamine N-acyltransferase</fullName>
        <ecNumber evidence="7">2.3.1.191</ecNumber>
    </recommendedName>
</protein>
<comment type="pathway">
    <text evidence="7">Bacterial outer membrane biogenesis; LPS lipid A biosynthesis.</text>
</comment>
<dbReference type="AlphaFoldDB" id="A0A537IX75"/>
<dbReference type="CDD" id="cd03352">
    <property type="entry name" value="LbH_LpxD"/>
    <property type="match status" value="1"/>
</dbReference>
<comment type="caution">
    <text evidence="10">The sequence shown here is derived from an EMBL/GenBank/DDBJ whole genome shotgun (WGS) entry which is preliminary data.</text>
</comment>
<name>A0A537IX75_9BACT</name>
<feature type="domain" description="UDP-3-O-[3-hydroxymyristoyl] glucosamine N-acyltransferase non-repeat region" evidence="8">
    <location>
        <begin position="20"/>
        <end position="84"/>
    </location>
</feature>
<dbReference type="PANTHER" id="PTHR43378">
    <property type="entry name" value="UDP-3-O-ACYLGLUCOSAMINE N-ACYLTRANSFERASE"/>
    <property type="match status" value="1"/>
</dbReference>
<evidence type="ECO:0000313" key="11">
    <source>
        <dbReference type="Proteomes" id="UP000318834"/>
    </source>
</evidence>
<dbReference type="GO" id="GO:0009245">
    <property type="term" value="P:lipid A biosynthetic process"/>
    <property type="evidence" value="ECO:0007669"/>
    <property type="project" value="UniProtKB-UniRule"/>
</dbReference>
<comment type="similarity">
    <text evidence="7">Belongs to the transferase hexapeptide repeat family. LpxD subfamily.</text>
</comment>
<comment type="catalytic activity">
    <reaction evidence="7">
        <text>a UDP-3-O-[(3R)-3-hydroxyacyl]-alpha-D-glucosamine + a (3R)-hydroxyacyl-[ACP] = a UDP-2-N,3-O-bis[(3R)-3-hydroxyacyl]-alpha-D-glucosamine + holo-[ACP] + H(+)</text>
        <dbReference type="Rhea" id="RHEA:53836"/>
        <dbReference type="Rhea" id="RHEA-COMP:9685"/>
        <dbReference type="Rhea" id="RHEA-COMP:9945"/>
        <dbReference type="ChEBI" id="CHEBI:15378"/>
        <dbReference type="ChEBI" id="CHEBI:64479"/>
        <dbReference type="ChEBI" id="CHEBI:78827"/>
        <dbReference type="ChEBI" id="CHEBI:137740"/>
        <dbReference type="ChEBI" id="CHEBI:137748"/>
        <dbReference type="EC" id="2.3.1.191"/>
    </reaction>
</comment>
<dbReference type="InterPro" id="IPR018357">
    <property type="entry name" value="Hexapep_transf_CS"/>
</dbReference>
<evidence type="ECO:0000313" key="10">
    <source>
        <dbReference type="EMBL" id="TMI75918.1"/>
    </source>
</evidence>
<dbReference type="SUPFAM" id="SSF51161">
    <property type="entry name" value="Trimeric LpxA-like enzymes"/>
    <property type="match status" value="1"/>
</dbReference>
<keyword evidence="5 7" id="KW-0443">Lipid metabolism</keyword>
<evidence type="ECO:0000256" key="7">
    <source>
        <dbReference type="HAMAP-Rule" id="MF_00523"/>
    </source>
</evidence>
<dbReference type="Pfam" id="PF04613">
    <property type="entry name" value="LpxD"/>
    <property type="match status" value="1"/>
</dbReference>
<dbReference type="GO" id="GO:0016020">
    <property type="term" value="C:membrane"/>
    <property type="evidence" value="ECO:0007669"/>
    <property type="project" value="GOC"/>
</dbReference>